<dbReference type="Pfam" id="PF01553">
    <property type="entry name" value="Acyltransferase"/>
    <property type="match status" value="1"/>
</dbReference>
<keyword evidence="6" id="KW-1185">Reference proteome</keyword>
<evidence type="ECO:0000256" key="2">
    <source>
        <dbReference type="ARBA" id="ARBA00023315"/>
    </source>
</evidence>
<evidence type="ECO:0000256" key="1">
    <source>
        <dbReference type="ARBA" id="ARBA00022679"/>
    </source>
</evidence>
<gene>
    <name evidence="5" type="ORF">SAMN05216574_105199</name>
</gene>
<name>A0A1I2CW68_9ACTN</name>
<dbReference type="PANTHER" id="PTHR10434:SF55">
    <property type="entry name" value="POSSIBLE ACYLTRANSFERASE"/>
    <property type="match status" value="1"/>
</dbReference>
<keyword evidence="3" id="KW-1133">Transmembrane helix</keyword>
<dbReference type="InterPro" id="IPR002123">
    <property type="entry name" value="Plipid/glycerol_acylTrfase"/>
</dbReference>
<dbReference type="RefSeq" id="WP_254790678.1">
    <property type="nucleotide sequence ID" value="NZ_FOND01000005.1"/>
</dbReference>
<dbReference type="STRING" id="1798228.SAMN05216574_105199"/>
<dbReference type="AlphaFoldDB" id="A0A1I2CW68"/>
<protein>
    <submittedName>
        <fullName evidence="5">1-acyl-sn-glycerol-3-phosphate acyltransferases</fullName>
    </submittedName>
</protein>
<dbReference type="SUPFAM" id="SSF69593">
    <property type="entry name" value="Glycerol-3-phosphate (1)-acyltransferase"/>
    <property type="match status" value="1"/>
</dbReference>
<keyword evidence="1 5" id="KW-0808">Transferase</keyword>
<keyword evidence="2 5" id="KW-0012">Acyltransferase</keyword>
<feature type="transmembrane region" description="Helical" evidence="3">
    <location>
        <begin position="31"/>
        <end position="50"/>
    </location>
</feature>
<evidence type="ECO:0000313" key="5">
    <source>
        <dbReference type="EMBL" id="SFE72435.1"/>
    </source>
</evidence>
<dbReference type="GO" id="GO:0003841">
    <property type="term" value="F:1-acylglycerol-3-phosphate O-acyltransferase activity"/>
    <property type="evidence" value="ECO:0007669"/>
    <property type="project" value="TreeGrafter"/>
</dbReference>
<keyword evidence="3" id="KW-0812">Transmembrane</keyword>
<dbReference type="GO" id="GO:0006654">
    <property type="term" value="P:phosphatidic acid biosynthetic process"/>
    <property type="evidence" value="ECO:0007669"/>
    <property type="project" value="TreeGrafter"/>
</dbReference>
<feature type="domain" description="Phospholipid/glycerol acyltransferase" evidence="4">
    <location>
        <begin position="66"/>
        <end position="183"/>
    </location>
</feature>
<evidence type="ECO:0000256" key="3">
    <source>
        <dbReference type="SAM" id="Phobius"/>
    </source>
</evidence>
<proteinExistence type="predicted"/>
<organism evidence="5 6">
    <name type="scientific">Blastococcus tunisiensis</name>
    <dbReference type="NCBI Taxonomy" id="1798228"/>
    <lineage>
        <taxon>Bacteria</taxon>
        <taxon>Bacillati</taxon>
        <taxon>Actinomycetota</taxon>
        <taxon>Actinomycetes</taxon>
        <taxon>Geodermatophilales</taxon>
        <taxon>Geodermatophilaceae</taxon>
        <taxon>Blastococcus</taxon>
    </lineage>
</organism>
<dbReference type="SMART" id="SM00563">
    <property type="entry name" value="PlsC"/>
    <property type="match status" value="1"/>
</dbReference>
<accession>A0A1I2CW68</accession>
<evidence type="ECO:0000259" key="4">
    <source>
        <dbReference type="SMART" id="SM00563"/>
    </source>
</evidence>
<dbReference type="GO" id="GO:0005886">
    <property type="term" value="C:plasma membrane"/>
    <property type="evidence" value="ECO:0007669"/>
    <property type="project" value="TreeGrafter"/>
</dbReference>
<dbReference type="PANTHER" id="PTHR10434">
    <property type="entry name" value="1-ACYL-SN-GLYCEROL-3-PHOSPHATE ACYLTRANSFERASE"/>
    <property type="match status" value="1"/>
</dbReference>
<reference evidence="6" key="1">
    <citation type="submission" date="2016-10" db="EMBL/GenBank/DDBJ databases">
        <authorList>
            <person name="Varghese N."/>
            <person name="Submissions S."/>
        </authorList>
    </citation>
    <scope>NUCLEOTIDE SEQUENCE [LARGE SCALE GENOMIC DNA]</scope>
    <source>
        <strain evidence="6">DSM 46838</strain>
    </source>
</reference>
<keyword evidence="3" id="KW-0472">Membrane</keyword>
<dbReference type="EMBL" id="FOND01000005">
    <property type="protein sequence ID" value="SFE72435.1"/>
    <property type="molecule type" value="Genomic_DNA"/>
</dbReference>
<sequence>MAEQSPAGAGRSAVLRRVRSRPRKWRTRGRVSYGMAAAIVVVYPVSALMFRLRYQHGDRLPPTGPVLLVANHISILDPLACARLVFDNGRLPHFLAKESVFRGFAGTLLRSAGQIPVARFSDSAHEALDAAKADLDAGNVVVIYPEGSVTRDPAWWPMQSRTGVARLALTTDAVVLPVAQWGPQDVHDYHRRKLRLRLRAPAGYRVGEPVDLADQRARVREGQPLTAALLRETTDLIMTRVRDELAELRGEPAPQTFFARPRRELPGDVAGSVA</sequence>
<dbReference type="CDD" id="cd07989">
    <property type="entry name" value="LPLAT_AGPAT-like"/>
    <property type="match status" value="1"/>
</dbReference>
<evidence type="ECO:0000313" key="6">
    <source>
        <dbReference type="Proteomes" id="UP000198589"/>
    </source>
</evidence>
<dbReference type="Proteomes" id="UP000198589">
    <property type="component" value="Unassembled WGS sequence"/>
</dbReference>